<dbReference type="SUPFAM" id="SSF55718">
    <property type="entry name" value="SCP-like"/>
    <property type="match status" value="1"/>
</dbReference>
<dbReference type="Gene3D" id="3.30.1050.10">
    <property type="entry name" value="SCP2 sterol-binding domain"/>
    <property type="match status" value="1"/>
</dbReference>
<accession>A0A7C8LQZ8</accession>
<keyword evidence="4" id="KW-1185">Reference proteome</keyword>
<feature type="domain" description="SCP2" evidence="1">
    <location>
        <begin position="306"/>
        <end position="391"/>
    </location>
</feature>
<evidence type="ECO:0000259" key="2">
    <source>
        <dbReference type="Pfam" id="PF03358"/>
    </source>
</evidence>
<dbReference type="OrthoDB" id="1763575at2"/>
<dbReference type="GO" id="GO:0005829">
    <property type="term" value="C:cytosol"/>
    <property type="evidence" value="ECO:0007669"/>
    <property type="project" value="TreeGrafter"/>
</dbReference>
<dbReference type="InterPro" id="IPR029039">
    <property type="entry name" value="Flavoprotein-like_sf"/>
</dbReference>
<gene>
    <name evidence="3" type="ORF">GND95_03060</name>
</gene>
<organism evidence="3 4">
    <name type="scientific">Defluviitalea raffinosedens</name>
    <dbReference type="NCBI Taxonomy" id="1450156"/>
    <lineage>
        <taxon>Bacteria</taxon>
        <taxon>Bacillati</taxon>
        <taxon>Bacillota</taxon>
        <taxon>Clostridia</taxon>
        <taxon>Lachnospirales</taxon>
        <taxon>Defluviitaleaceae</taxon>
        <taxon>Defluviitalea</taxon>
    </lineage>
</organism>
<dbReference type="InterPro" id="IPR005025">
    <property type="entry name" value="FMN_Rdtase-like_dom"/>
</dbReference>
<name>A0A7C8LQZ8_9FIRM</name>
<protein>
    <recommendedName>
        <fullName evidence="5">SCP2 domain-containing protein</fullName>
    </recommendedName>
</protein>
<reference evidence="3 4" key="1">
    <citation type="submission" date="2019-12" db="EMBL/GenBank/DDBJ databases">
        <title>Defluviitalea raffinosedens, isolated from a biogas fermenter, genome sequencing and characterization.</title>
        <authorList>
            <person name="Rettenmaier R."/>
            <person name="Schneider M."/>
            <person name="Neuhaus K."/>
            <person name="Liebl W."/>
            <person name="Zverlov V."/>
        </authorList>
    </citation>
    <scope>NUCLEOTIDE SEQUENCE [LARGE SCALE GENOMIC DNA]</scope>
    <source>
        <strain evidence="3 4">249c-K6</strain>
    </source>
</reference>
<evidence type="ECO:0000313" key="4">
    <source>
        <dbReference type="Proteomes" id="UP000483018"/>
    </source>
</evidence>
<dbReference type="GO" id="GO:0016491">
    <property type="term" value="F:oxidoreductase activity"/>
    <property type="evidence" value="ECO:0007669"/>
    <property type="project" value="InterPro"/>
</dbReference>
<dbReference type="Proteomes" id="UP000483018">
    <property type="component" value="Unassembled WGS sequence"/>
</dbReference>
<dbReference type="Pfam" id="PF03358">
    <property type="entry name" value="FMN_red"/>
    <property type="match status" value="1"/>
</dbReference>
<dbReference type="SUPFAM" id="SSF52218">
    <property type="entry name" value="Flavoproteins"/>
    <property type="match status" value="1"/>
</dbReference>
<dbReference type="Gene3D" id="3.40.50.360">
    <property type="match status" value="1"/>
</dbReference>
<dbReference type="PANTHER" id="PTHR10094:SF25">
    <property type="entry name" value="SCP2 STEROL-BINDING DOMAIN-CONTAINING PROTEIN 1"/>
    <property type="match status" value="1"/>
</dbReference>
<comment type="caution">
    <text evidence="3">The sequence shown here is derived from an EMBL/GenBank/DDBJ whole genome shotgun (WGS) entry which is preliminary data.</text>
</comment>
<sequence>MKTLIIYEGEKQKTLQRIIKIVSNTLKELQVEVEEILLDEYNIPYYGEDIHKDVQQIVTKIKEADAVVFGLKVVLMGPSGLFKVFFEHLTHPSYKNLLKDKYGFCIGLTNTTGERETVEYALRIWELLGGIEGGRMALYASSPKEIEEIKESIEKRVEDFYRVFRQARQKLPTSDKALEAKPEPFQIQGLKEEVQKTPEKKIVAWTPPVVTAPAAVEVPAVKAPPSMEPVEVKPVRFEAFSEQQEKDIQELTEFFKQQLSGKQPEANLNPYGIYGKPASMQPVTQSSKTCKQMTKNLPHYFQPHLASNFKGTFQFHVSGKESFEAYISIENGECNYYDGVSDQADIVLIMNEDVWMDILKGKLTAQKGFMTGQLKVRGNFMILNKLDQLFKKM</sequence>
<evidence type="ECO:0000313" key="3">
    <source>
        <dbReference type="EMBL" id="KAE9636121.1"/>
    </source>
</evidence>
<dbReference type="PANTHER" id="PTHR10094">
    <property type="entry name" value="STEROL CARRIER PROTEIN 2 SCP-2 FAMILY PROTEIN"/>
    <property type="match status" value="1"/>
</dbReference>
<dbReference type="InterPro" id="IPR003033">
    <property type="entry name" value="SCP2_sterol-bd_dom"/>
</dbReference>
<feature type="domain" description="NADPH-dependent FMN reductase-like" evidence="2">
    <location>
        <begin position="11"/>
        <end position="125"/>
    </location>
</feature>
<evidence type="ECO:0008006" key="5">
    <source>
        <dbReference type="Google" id="ProtNLM"/>
    </source>
</evidence>
<dbReference type="AlphaFoldDB" id="A0A7C8LQZ8"/>
<dbReference type="InterPro" id="IPR036527">
    <property type="entry name" value="SCP2_sterol-bd_dom_sf"/>
</dbReference>
<dbReference type="RefSeq" id="WP_158739375.1">
    <property type="nucleotide sequence ID" value="NZ_WSLF01000002.1"/>
</dbReference>
<proteinExistence type="predicted"/>
<dbReference type="Pfam" id="PF02036">
    <property type="entry name" value="SCP2"/>
    <property type="match status" value="1"/>
</dbReference>
<dbReference type="EMBL" id="WSLF01000002">
    <property type="protein sequence ID" value="KAE9636121.1"/>
    <property type="molecule type" value="Genomic_DNA"/>
</dbReference>
<evidence type="ECO:0000259" key="1">
    <source>
        <dbReference type="Pfam" id="PF02036"/>
    </source>
</evidence>